<dbReference type="Gene3D" id="3.20.20.210">
    <property type="match status" value="1"/>
</dbReference>
<dbReference type="RefSeq" id="WP_169325901.1">
    <property type="nucleotide sequence ID" value="NZ_JABCJJ010000040.1"/>
</dbReference>
<proteinExistence type="predicted"/>
<feature type="non-terminal residue" evidence="1">
    <location>
        <position position="317"/>
    </location>
</feature>
<evidence type="ECO:0000313" key="2">
    <source>
        <dbReference type="Proteomes" id="UP000562124"/>
    </source>
</evidence>
<sequence length="317" mass="32064">MTTVSGLGPWPGADPLEAQTTVLGELTSTPTGVTGLPFVVQLPGRGYGAEPTGRGAALLVDLPAELGPHGWKLTDRPGRDAARARAYLREDLDALAVAAYGYEGRLLVPVTGPFTLAADLYLARGDRVLSDAGGVRELAESLGAGLAEHLDAVRAAVPGAEPVVLLSEPRLSDVLLARVPDFTGRGTLRSVAGTVVTERLRTVVEAARAADARGVVVHLGGAWTGVRPVVAAGADAIGLEVARVGGAGWQRVGEAVEAGVALWAGLAGLGIEREAGDVVGQADTLVGPWRALGLAARGLAEVVVMADGAGAGGAPRT</sequence>
<reference evidence="1 2" key="1">
    <citation type="submission" date="2020-04" db="EMBL/GenBank/DDBJ databases">
        <title>Sequencing and Assembly of C. fimi.</title>
        <authorList>
            <person name="Ramsey A.R."/>
        </authorList>
    </citation>
    <scope>NUCLEOTIDE SEQUENCE [LARGE SCALE GENOMIC DNA]</scope>
    <source>
        <strain evidence="1 2">SB</strain>
    </source>
</reference>
<protein>
    <recommendedName>
        <fullName evidence="3">Methionine synthase</fullName>
    </recommendedName>
</protein>
<dbReference type="InterPro" id="IPR038071">
    <property type="entry name" value="UROD/MetE-like_sf"/>
</dbReference>
<accession>A0A7Y0M157</accession>
<evidence type="ECO:0000313" key="1">
    <source>
        <dbReference type="EMBL" id="NMR21529.1"/>
    </source>
</evidence>
<gene>
    <name evidence="1" type="ORF">HIR71_15105</name>
</gene>
<organism evidence="1 2">
    <name type="scientific">Cellulomonas fimi</name>
    <dbReference type="NCBI Taxonomy" id="1708"/>
    <lineage>
        <taxon>Bacteria</taxon>
        <taxon>Bacillati</taxon>
        <taxon>Actinomycetota</taxon>
        <taxon>Actinomycetes</taxon>
        <taxon>Micrococcales</taxon>
        <taxon>Cellulomonadaceae</taxon>
        <taxon>Cellulomonas</taxon>
    </lineage>
</organism>
<dbReference type="Proteomes" id="UP000562124">
    <property type="component" value="Unassembled WGS sequence"/>
</dbReference>
<dbReference type="AlphaFoldDB" id="A0A7Y0M157"/>
<keyword evidence="2" id="KW-1185">Reference proteome</keyword>
<comment type="caution">
    <text evidence="1">The sequence shown here is derived from an EMBL/GenBank/DDBJ whole genome shotgun (WGS) entry which is preliminary data.</text>
</comment>
<dbReference type="SUPFAM" id="SSF51726">
    <property type="entry name" value="UROD/MetE-like"/>
    <property type="match status" value="1"/>
</dbReference>
<dbReference type="EMBL" id="JABCJJ010000040">
    <property type="protein sequence ID" value="NMR21529.1"/>
    <property type="molecule type" value="Genomic_DNA"/>
</dbReference>
<name>A0A7Y0M157_CELFI</name>
<evidence type="ECO:0008006" key="3">
    <source>
        <dbReference type="Google" id="ProtNLM"/>
    </source>
</evidence>